<dbReference type="Proteomes" id="UP000010729">
    <property type="component" value="Unassembled WGS sequence"/>
</dbReference>
<feature type="transmembrane region" description="Helical" evidence="1">
    <location>
        <begin position="39"/>
        <end position="59"/>
    </location>
</feature>
<dbReference type="AlphaFoldDB" id="N1UZU2"/>
<proteinExistence type="predicted"/>
<evidence type="ECO:0000256" key="1">
    <source>
        <dbReference type="SAM" id="Phobius"/>
    </source>
</evidence>
<dbReference type="EMBL" id="ANPE02000184">
    <property type="protein sequence ID" value="EMY33327.1"/>
    <property type="molecule type" value="Genomic_DNA"/>
</dbReference>
<organism evidence="2 3">
    <name type="scientific">Arthrobacter crystallopoietes BAB-32</name>
    <dbReference type="NCBI Taxonomy" id="1246476"/>
    <lineage>
        <taxon>Bacteria</taxon>
        <taxon>Bacillati</taxon>
        <taxon>Actinomycetota</taxon>
        <taxon>Actinomycetes</taxon>
        <taxon>Micrococcales</taxon>
        <taxon>Micrococcaceae</taxon>
        <taxon>Crystallibacter</taxon>
    </lineage>
</organism>
<keyword evidence="1" id="KW-0472">Membrane</keyword>
<evidence type="ECO:0000313" key="3">
    <source>
        <dbReference type="Proteomes" id="UP000010729"/>
    </source>
</evidence>
<name>N1UZU2_9MICC</name>
<reference evidence="2 3" key="1">
    <citation type="journal article" date="2013" name="Genome Announc.">
        <title>Draft Genome Sequence of Arthrobacter crystallopoietes Strain BAB-32, Revealing Genes for Bioremediation.</title>
        <authorList>
            <person name="Joshi M.N."/>
            <person name="Pandit A.S."/>
            <person name="Sharma A."/>
            <person name="Pandya R.V."/>
            <person name="Desai S.M."/>
            <person name="Saxena A.K."/>
            <person name="Bagatharia S.B."/>
        </authorList>
    </citation>
    <scope>NUCLEOTIDE SEQUENCE [LARGE SCALE GENOMIC DNA]</scope>
    <source>
        <strain evidence="2 3">BAB-32</strain>
    </source>
</reference>
<evidence type="ECO:0000313" key="2">
    <source>
        <dbReference type="EMBL" id="EMY33327.1"/>
    </source>
</evidence>
<protein>
    <submittedName>
        <fullName evidence="2">Uncharacterized protein</fullName>
    </submittedName>
</protein>
<accession>N1UZU2</accession>
<gene>
    <name evidence="2" type="ORF">D477_015446</name>
</gene>
<keyword evidence="1" id="KW-1133">Transmembrane helix</keyword>
<keyword evidence="1" id="KW-0812">Transmembrane</keyword>
<sequence>MQLAIALIVVGFLLGLPTIMYNFSRPRRAGESFGTMRTVLLSLSLAGLLFLLTGTALIFSPR</sequence>
<keyword evidence="3" id="KW-1185">Reference proteome</keyword>
<dbReference type="RefSeq" id="WP_005270978.1">
    <property type="nucleotide sequence ID" value="NZ_ANPE02000184.1"/>
</dbReference>
<comment type="caution">
    <text evidence="2">The sequence shown here is derived from an EMBL/GenBank/DDBJ whole genome shotgun (WGS) entry which is preliminary data.</text>
</comment>